<dbReference type="Pfam" id="PF16488">
    <property type="entry name" value="ArgoL2"/>
    <property type="match status" value="1"/>
</dbReference>
<reference evidence="5 6" key="1">
    <citation type="journal article" date="2013" name="Plant Cell">
        <title>The transition from a phytopathogenic smut ancestor to an anamorphic biocontrol agent deciphered by comparative whole-genome analysis.</title>
        <authorList>
            <person name="Lefebvre F."/>
            <person name="Joly D.L."/>
            <person name="Labbe C."/>
            <person name="Teichmann B."/>
            <person name="Linning R."/>
            <person name="Belzile F."/>
            <person name="Bakkeren G."/>
            <person name="Belanger R.R."/>
        </authorList>
    </citation>
    <scope>NUCLEOTIDE SEQUENCE [LARGE SCALE GENOMIC DNA]</scope>
    <source>
        <strain evidence="5 6">PF-1</strain>
    </source>
</reference>
<dbReference type="InterPro" id="IPR003100">
    <property type="entry name" value="PAZ_dom"/>
</dbReference>
<evidence type="ECO:0000313" key="5">
    <source>
        <dbReference type="EMBL" id="EPQ25705.1"/>
    </source>
</evidence>
<protein>
    <recommendedName>
        <fullName evidence="7">Piwi domain-containing protein</fullName>
    </recommendedName>
</protein>
<dbReference type="InterPro" id="IPR036397">
    <property type="entry name" value="RNaseH_sf"/>
</dbReference>
<dbReference type="Pfam" id="PF08699">
    <property type="entry name" value="ArgoL1"/>
    <property type="match status" value="1"/>
</dbReference>
<dbReference type="GeneID" id="19320770"/>
<dbReference type="InterPro" id="IPR003165">
    <property type="entry name" value="Piwi"/>
</dbReference>
<evidence type="ECO:0000259" key="3">
    <source>
        <dbReference type="PROSITE" id="PS50821"/>
    </source>
</evidence>
<dbReference type="SUPFAM" id="SSF101690">
    <property type="entry name" value="PAZ domain"/>
    <property type="match status" value="2"/>
</dbReference>
<dbReference type="KEGG" id="pfp:PFL1_06699"/>
<dbReference type="SUPFAM" id="SSF53098">
    <property type="entry name" value="Ribonuclease H-like"/>
    <property type="match status" value="1"/>
</dbReference>
<dbReference type="Gene3D" id="2.170.260.10">
    <property type="entry name" value="paz domain"/>
    <property type="match status" value="1"/>
</dbReference>
<organism evidence="5 6">
    <name type="scientific">Pseudozyma flocculosa PF-1</name>
    <dbReference type="NCBI Taxonomy" id="1277687"/>
    <lineage>
        <taxon>Eukaryota</taxon>
        <taxon>Fungi</taxon>
        <taxon>Dikarya</taxon>
        <taxon>Basidiomycota</taxon>
        <taxon>Ustilaginomycotina</taxon>
        <taxon>Ustilaginomycetes</taxon>
        <taxon>Ustilaginales</taxon>
        <taxon>Ustilaginaceae</taxon>
        <taxon>Pseudozyma</taxon>
    </lineage>
</organism>
<dbReference type="Pfam" id="PF02170">
    <property type="entry name" value="PAZ"/>
    <property type="match status" value="1"/>
</dbReference>
<dbReference type="InterPro" id="IPR045246">
    <property type="entry name" value="Piwi_ago-like"/>
</dbReference>
<dbReference type="PANTHER" id="PTHR22891">
    <property type="entry name" value="EUKARYOTIC TRANSLATION INITIATION FACTOR 2C"/>
    <property type="match status" value="1"/>
</dbReference>
<gene>
    <name evidence="5" type="ORF">PFL1_06699</name>
</gene>
<feature type="compositionally biased region" description="Gly residues" evidence="2">
    <location>
        <begin position="314"/>
        <end position="358"/>
    </location>
</feature>
<evidence type="ECO:0000259" key="4">
    <source>
        <dbReference type="PROSITE" id="PS50822"/>
    </source>
</evidence>
<dbReference type="SMART" id="SM00950">
    <property type="entry name" value="Piwi"/>
    <property type="match status" value="1"/>
</dbReference>
<dbReference type="PROSITE" id="PS50821">
    <property type="entry name" value="PAZ"/>
    <property type="match status" value="1"/>
</dbReference>
<dbReference type="eggNOG" id="KOG1041">
    <property type="taxonomic scope" value="Eukaryota"/>
</dbReference>
<feature type="domain" description="PAZ" evidence="3">
    <location>
        <begin position="362"/>
        <end position="458"/>
    </location>
</feature>
<feature type="region of interest" description="Disordered" evidence="2">
    <location>
        <begin position="314"/>
        <end position="365"/>
    </location>
</feature>
<dbReference type="Proteomes" id="UP000053664">
    <property type="component" value="Unassembled WGS sequence"/>
</dbReference>
<dbReference type="InterPro" id="IPR014811">
    <property type="entry name" value="ArgoL1"/>
</dbReference>
<comment type="similarity">
    <text evidence="1">Belongs to the argonaute family.</text>
</comment>
<dbReference type="EMBL" id="KE361651">
    <property type="protein sequence ID" value="EPQ25705.1"/>
    <property type="molecule type" value="Genomic_DNA"/>
</dbReference>
<dbReference type="Gene3D" id="3.30.420.10">
    <property type="entry name" value="Ribonuclease H-like superfamily/Ribonuclease H"/>
    <property type="match status" value="1"/>
</dbReference>
<dbReference type="Gene3D" id="3.40.50.2300">
    <property type="match status" value="1"/>
</dbReference>
<dbReference type="GO" id="GO:0003723">
    <property type="term" value="F:RNA binding"/>
    <property type="evidence" value="ECO:0007669"/>
    <property type="project" value="InterPro"/>
</dbReference>
<evidence type="ECO:0000256" key="2">
    <source>
        <dbReference type="SAM" id="MobiDB-lite"/>
    </source>
</evidence>
<dbReference type="InterPro" id="IPR032472">
    <property type="entry name" value="ArgoL2"/>
</dbReference>
<dbReference type="SMART" id="SM01163">
    <property type="entry name" value="DUF1785"/>
    <property type="match status" value="1"/>
</dbReference>
<dbReference type="InterPro" id="IPR012337">
    <property type="entry name" value="RNaseH-like_sf"/>
</dbReference>
<evidence type="ECO:0008006" key="7">
    <source>
        <dbReference type="Google" id="ProtNLM"/>
    </source>
</evidence>
<dbReference type="PROSITE" id="PS50822">
    <property type="entry name" value="PIWI"/>
    <property type="match status" value="1"/>
</dbReference>
<dbReference type="Pfam" id="PF16486">
    <property type="entry name" value="ArgoN"/>
    <property type="match status" value="1"/>
</dbReference>
<dbReference type="SMART" id="SM00949">
    <property type="entry name" value="PAZ"/>
    <property type="match status" value="1"/>
</dbReference>
<evidence type="ECO:0000256" key="1">
    <source>
        <dbReference type="RuleBase" id="RU361178"/>
    </source>
</evidence>
<name>A0A061H1P0_9BASI</name>
<dbReference type="Pfam" id="PF02171">
    <property type="entry name" value="Piwi"/>
    <property type="match status" value="1"/>
</dbReference>
<dbReference type="AlphaFoldDB" id="A0A061H1P0"/>
<dbReference type="RefSeq" id="XP_007882436.1">
    <property type="nucleotide sequence ID" value="XM_007884245.1"/>
</dbReference>
<sequence>MATAEAAPAVATAASGVAPDPEQVRLQLMQSTTLLNVARRPDKGGSQGNQINVLINAFKMDVGTPRNNVVWQLDVKIEPIYEKGRAPAPGRASERGLPPNLQFSIFEHAFAEAARAGDHGLTTGIVDGLTFDGRKNAFANRPLPFEDITLEVGLPPRENLPAIPGTLGATVGGPAPTRRRDSDRRFRMRVKKVREVDLSRLAAYCSGDRQIAMASGNANVLGQVFDGLQALDILLANEPAKKYRIQGAGRHRYFDGNNTLPIFGGAEVWRGFFQSVRPTMSGLVVNIDAAFSAFLGSGDLVTVAGKILNIIPSGGGGGGGGRGGGGGGRGGRGGFRGGPPGRGGYGGGGGGGYGGGPSGPAPAIDRLLPNQLQELRRRLKGSQVRVTHRPTNKVELFKGFTPKTAREMKFTLKDGTEHTILSYFKSKFNYTVRYPELPCVILGDGKSFVPMEVCALVPGSAPLPPQRLNPMQVQDMIRECAQRPDVKMRRIDEIRRQLSYEDDRRIQEWGVRISPQLMRAPARQLQPPTVQYSPGGQRPRIQNGSWNLVNARFISGGDPLIVWAVVNFSRQPENLVKRFVGAQMGKLQELGVRVINTEPPYFEQASTDPGQIMRTLNDAGRAAYAQGKQITKGGQAVLPQLFFCIMDRVDTPFYDEIKRASALKLNSPVASQVVNTKKAFSDRGQPQYLANVAMKVAIKLGGTTHSVDGQDLPGLTPHTMLMGVDVTHPAPGTDLPSIACSVATVDGNRSRYSSEIRAQLNPRSRKGGQAQEVLMHAQSMFAGHLQRWKKRANRLPASVVVFRDGVSEGQYQSVLDHEVYALKKAVRQVEPKGEVKVTYVICGKRHHVRIFSERGQGTDGRSGNLLAGTVVDRDITSPYAFDFYLQSQAGLVGTTIPAHYVVLMDENRFSSDSLQRTINSLCYSYARATRSVSLVPPAYYAHQLATKAKALVWPDTSGDTSTVVSSEGREAKSIEDIDAEATMGKLRRSQIFTETMWFM</sequence>
<dbReference type="CDD" id="cd02846">
    <property type="entry name" value="PAZ_argonaute_like"/>
    <property type="match status" value="1"/>
</dbReference>
<evidence type="ECO:0000313" key="6">
    <source>
        <dbReference type="Proteomes" id="UP000053664"/>
    </source>
</evidence>
<dbReference type="CDD" id="cd04657">
    <property type="entry name" value="Piwi_ago-like"/>
    <property type="match status" value="1"/>
</dbReference>
<proteinExistence type="inferred from homology"/>
<dbReference type="InterPro" id="IPR032474">
    <property type="entry name" value="Argonaute_N"/>
</dbReference>
<feature type="domain" description="Piwi" evidence="4">
    <location>
        <begin position="641"/>
        <end position="945"/>
    </location>
</feature>
<dbReference type="OrthoDB" id="10252740at2759"/>
<accession>A0A061H1P0</accession>
<dbReference type="InterPro" id="IPR036085">
    <property type="entry name" value="PAZ_dom_sf"/>
</dbReference>
<dbReference type="HOGENOM" id="CLU_004544_4_3_1"/>